<evidence type="ECO:0000256" key="2">
    <source>
        <dbReference type="ARBA" id="ARBA00022553"/>
    </source>
</evidence>
<dbReference type="PANTHER" id="PTHR34581">
    <property type="entry name" value="PTS SYSTEM N,N'-DIACETYLCHITOBIOSE-SPECIFIC EIIB COMPONENT"/>
    <property type="match status" value="1"/>
</dbReference>
<keyword evidence="10" id="KW-1185">Reference proteome</keyword>
<dbReference type="GO" id="GO:0016301">
    <property type="term" value="F:kinase activity"/>
    <property type="evidence" value="ECO:0007669"/>
    <property type="project" value="UniProtKB-KW"/>
</dbReference>
<dbReference type="OrthoDB" id="9808134at2"/>
<dbReference type="InterPro" id="IPR013012">
    <property type="entry name" value="PTS_EIIB_3"/>
</dbReference>
<dbReference type="InterPro" id="IPR003501">
    <property type="entry name" value="PTS_EIIB_2/3"/>
</dbReference>
<dbReference type="GO" id="GO:0009401">
    <property type="term" value="P:phosphoenolpyruvate-dependent sugar phosphotransferase system"/>
    <property type="evidence" value="ECO:0007669"/>
    <property type="project" value="UniProtKB-KW"/>
</dbReference>
<evidence type="ECO:0000256" key="3">
    <source>
        <dbReference type="ARBA" id="ARBA00022597"/>
    </source>
</evidence>
<keyword evidence="2" id="KW-0597">Phosphoprotein</keyword>
<name>A0A2V4DU02_9GAMM</name>
<evidence type="ECO:0000313" key="10">
    <source>
        <dbReference type="Proteomes" id="UP000247673"/>
    </source>
</evidence>
<evidence type="ECO:0000313" key="9">
    <source>
        <dbReference type="EMBL" id="PXY91621.1"/>
    </source>
</evidence>
<dbReference type="InterPro" id="IPR036095">
    <property type="entry name" value="PTS_EIIB-like_sf"/>
</dbReference>
<protein>
    <submittedName>
        <fullName evidence="9">PTS sugar transporter subunit IIB</fullName>
    </submittedName>
</protein>
<keyword evidence="6" id="KW-0418">Kinase</keyword>
<sequence length="106" mass="11847">MKQVIFACAGGMSTSLLVNKIRKEALERSLDFDFIAISEQLLYQHLNSDSDKIIAVLLGPQMRFALDESRKQTEKYGIPIDIIDPVAYGTMNAGKVLDQILQMIEA</sequence>
<evidence type="ECO:0000256" key="4">
    <source>
        <dbReference type="ARBA" id="ARBA00022679"/>
    </source>
</evidence>
<dbReference type="InterPro" id="IPR051819">
    <property type="entry name" value="PTS_sugar-specific_EIIB"/>
</dbReference>
<organism evidence="9 10">
    <name type="scientific">Gilliamella apis</name>
    <dbReference type="NCBI Taxonomy" id="1970738"/>
    <lineage>
        <taxon>Bacteria</taxon>
        <taxon>Pseudomonadati</taxon>
        <taxon>Pseudomonadota</taxon>
        <taxon>Gammaproteobacteria</taxon>
        <taxon>Orbales</taxon>
        <taxon>Orbaceae</taxon>
        <taxon>Gilliamella</taxon>
    </lineage>
</organism>
<feature type="domain" description="PTS EIIB type-3" evidence="8">
    <location>
        <begin position="1"/>
        <end position="106"/>
    </location>
</feature>
<reference evidence="9 10" key="1">
    <citation type="submission" date="2018-05" db="EMBL/GenBank/DDBJ databases">
        <title>Reference genomes for bee gut microbiota database.</title>
        <authorList>
            <person name="Ellegaard K.M."/>
        </authorList>
    </citation>
    <scope>NUCLEOTIDE SEQUENCE [LARGE SCALE GENOMIC DNA]</scope>
    <source>
        <strain evidence="9 10">ESL0172</strain>
    </source>
</reference>
<keyword evidence="1" id="KW-0813">Transport</keyword>
<keyword evidence="5" id="KW-0598">Phosphotransferase system</keyword>
<evidence type="ECO:0000259" key="8">
    <source>
        <dbReference type="PROSITE" id="PS51100"/>
    </source>
</evidence>
<dbReference type="CDD" id="cd05564">
    <property type="entry name" value="PTS_IIB_chitobiose_lichenan"/>
    <property type="match status" value="1"/>
</dbReference>
<dbReference type="EMBL" id="QGLO01000004">
    <property type="protein sequence ID" value="PXY91621.1"/>
    <property type="molecule type" value="Genomic_DNA"/>
</dbReference>
<accession>A0A2V4DU02</accession>
<keyword evidence="4" id="KW-0808">Transferase</keyword>
<comment type="caution">
    <text evidence="9">The sequence shown here is derived from an EMBL/GenBank/DDBJ whole genome shotgun (WGS) entry which is preliminary data.</text>
</comment>
<dbReference type="Pfam" id="PF02302">
    <property type="entry name" value="PTS_IIB"/>
    <property type="match status" value="1"/>
</dbReference>
<dbReference type="RefSeq" id="WP_110447567.1">
    <property type="nucleotide sequence ID" value="NZ_CP132381.1"/>
</dbReference>
<feature type="modified residue" description="Phosphocysteine; by EIIA" evidence="7">
    <location>
        <position position="8"/>
    </location>
</feature>
<dbReference type="Proteomes" id="UP000247673">
    <property type="component" value="Unassembled WGS sequence"/>
</dbReference>
<evidence type="ECO:0000256" key="1">
    <source>
        <dbReference type="ARBA" id="ARBA00022448"/>
    </source>
</evidence>
<dbReference type="SUPFAM" id="SSF52794">
    <property type="entry name" value="PTS system IIB component-like"/>
    <property type="match status" value="1"/>
</dbReference>
<evidence type="ECO:0000256" key="7">
    <source>
        <dbReference type="PROSITE-ProRule" id="PRU00423"/>
    </source>
</evidence>
<proteinExistence type="predicted"/>
<dbReference type="Gene3D" id="3.40.50.2300">
    <property type="match status" value="1"/>
</dbReference>
<dbReference type="PROSITE" id="PS51100">
    <property type="entry name" value="PTS_EIIB_TYPE_3"/>
    <property type="match status" value="1"/>
</dbReference>
<dbReference type="GO" id="GO:0008982">
    <property type="term" value="F:protein-N(PI)-phosphohistidine-sugar phosphotransferase activity"/>
    <property type="evidence" value="ECO:0007669"/>
    <property type="project" value="InterPro"/>
</dbReference>
<gene>
    <name evidence="9" type="ORF">DKK78_04670</name>
</gene>
<evidence type="ECO:0000256" key="6">
    <source>
        <dbReference type="ARBA" id="ARBA00022777"/>
    </source>
</evidence>
<evidence type="ECO:0000256" key="5">
    <source>
        <dbReference type="ARBA" id="ARBA00022683"/>
    </source>
</evidence>
<dbReference type="PANTHER" id="PTHR34581:SF2">
    <property type="entry name" value="PTS SYSTEM N,N'-DIACETYLCHITOBIOSE-SPECIFIC EIIB COMPONENT"/>
    <property type="match status" value="1"/>
</dbReference>
<dbReference type="AlphaFoldDB" id="A0A2V4DU02"/>
<keyword evidence="3 9" id="KW-0762">Sugar transport</keyword>